<dbReference type="Proteomes" id="UP000681075">
    <property type="component" value="Unassembled WGS sequence"/>
</dbReference>
<evidence type="ECO:0000256" key="4">
    <source>
        <dbReference type="ARBA" id="ARBA00022679"/>
    </source>
</evidence>
<keyword evidence="6" id="KW-0963">Cytoplasm</keyword>
<feature type="binding site" evidence="6">
    <location>
        <begin position="33"/>
        <end position="35"/>
    </location>
    <ligand>
        <name>S-adenosyl-L-methionine</name>
        <dbReference type="ChEBI" id="CHEBI:59789"/>
    </ligand>
</feature>
<dbReference type="Gene3D" id="1.10.150.170">
    <property type="entry name" value="Putative methyltransferase TM0872, insert domain"/>
    <property type="match status" value="1"/>
</dbReference>
<evidence type="ECO:0000313" key="9">
    <source>
        <dbReference type="Proteomes" id="UP000681075"/>
    </source>
</evidence>
<accession>A0A8S8XAI8</accession>
<dbReference type="HAMAP" id="MF_01007">
    <property type="entry name" value="16SrRNA_methyltr_H"/>
    <property type="match status" value="1"/>
</dbReference>
<keyword evidence="2 6" id="KW-0698">rRNA processing</keyword>
<feature type="region of interest" description="Disordered" evidence="7">
    <location>
        <begin position="246"/>
        <end position="265"/>
    </location>
</feature>
<comment type="catalytic activity">
    <reaction evidence="6">
        <text>cytidine(1402) in 16S rRNA + S-adenosyl-L-methionine = N(4)-methylcytidine(1402) in 16S rRNA + S-adenosyl-L-homocysteine + H(+)</text>
        <dbReference type="Rhea" id="RHEA:42928"/>
        <dbReference type="Rhea" id="RHEA-COMP:10286"/>
        <dbReference type="Rhea" id="RHEA-COMP:10287"/>
        <dbReference type="ChEBI" id="CHEBI:15378"/>
        <dbReference type="ChEBI" id="CHEBI:57856"/>
        <dbReference type="ChEBI" id="CHEBI:59789"/>
        <dbReference type="ChEBI" id="CHEBI:74506"/>
        <dbReference type="ChEBI" id="CHEBI:82748"/>
        <dbReference type="EC" id="2.1.1.199"/>
    </reaction>
</comment>
<dbReference type="EMBL" id="BOPV01000001">
    <property type="protein sequence ID" value="GIL39774.1"/>
    <property type="molecule type" value="Genomic_DNA"/>
</dbReference>
<protein>
    <recommendedName>
        <fullName evidence="6">Ribosomal RNA small subunit methyltransferase H</fullName>
        <ecNumber evidence="6">2.1.1.199</ecNumber>
    </recommendedName>
    <alternativeName>
        <fullName evidence="6">16S rRNA m(4)C1402 methyltransferase</fullName>
    </alternativeName>
    <alternativeName>
        <fullName evidence="6">rRNA (cytosine-N(4)-)-methyltransferase RsmH</fullName>
    </alternativeName>
</protein>
<comment type="similarity">
    <text evidence="1 6">Belongs to the methyltransferase superfamily. RsmH family.</text>
</comment>
<evidence type="ECO:0000256" key="6">
    <source>
        <dbReference type="HAMAP-Rule" id="MF_01007"/>
    </source>
</evidence>
<keyword evidence="3 6" id="KW-0489">Methyltransferase</keyword>
<feature type="binding site" evidence="6">
    <location>
        <position position="51"/>
    </location>
    <ligand>
        <name>S-adenosyl-L-methionine</name>
        <dbReference type="ChEBI" id="CHEBI:59789"/>
    </ligand>
</feature>
<dbReference type="GO" id="GO:0071424">
    <property type="term" value="F:rRNA (cytosine-N4-)-methyltransferase activity"/>
    <property type="evidence" value="ECO:0007669"/>
    <property type="project" value="UniProtKB-UniRule"/>
</dbReference>
<dbReference type="NCBIfam" id="TIGR00006">
    <property type="entry name" value="16S rRNA (cytosine(1402)-N(4))-methyltransferase RsmH"/>
    <property type="match status" value="1"/>
</dbReference>
<evidence type="ECO:0000256" key="1">
    <source>
        <dbReference type="ARBA" id="ARBA00010396"/>
    </source>
</evidence>
<dbReference type="PANTHER" id="PTHR11265">
    <property type="entry name" value="S-ADENOSYL-METHYLTRANSFERASE MRAW"/>
    <property type="match status" value="1"/>
</dbReference>
<feature type="binding site" evidence="6">
    <location>
        <position position="96"/>
    </location>
    <ligand>
        <name>S-adenosyl-L-methionine</name>
        <dbReference type="ChEBI" id="CHEBI:59789"/>
    </ligand>
</feature>
<keyword evidence="4 6" id="KW-0808">Transferase</keyword>
<evidence type="ECO:0000256" key="3">
    <source>
        <dbReference type="ARBA" id="ARBA00022603"/>
    </source>
</evidence>
<dbReference type="CDD" id="cd02440">
    <property type="entry name" value="AdoMet_MTases"/>
    <property type="match status" value="1"/>
</dbReference>
<dbReference type="PANTHER" id="PTHR11265:SF0">
    <property type="entry name" value="12S RRNA N4-METHYLCYTIDINE METHYLTRANSFERASE"/>
    <property type="match status" value="1"/>
</dbReference>
<dbReference type="PIRSF" id="PIRSF004486">
    <property type="entry name" value="MraW"/>
    <property type="match status" value="1"/>
</dbReference>
<proteinExistence type="inferred from homology"/>
<evidence type="ECO:0000313" key="8">
    <source>
        <dbReference type="EMBL" id="GIL39774.1"/>
    </source>
</evidence>
<comment type="subcellular location">
    <subcellularLocation>
        <location evidence="6">Cytoplasm</location>
    </subcellularLocation>
</comment>
<dbReference type="InterPro" id="IPR002903">
    <property type="entry name" value="RsmH"/>
</dbReference>
<dbReference type="SUPFAM" id="SSF81799">
    <property type="entry name" value="Putative methyltransferase TM0872, insert domain"/>
    <property type="match status" value="1"/>
</dbReference>
<evidence type="ECO:0000256" key="2">
    <source>
        <dbReference type="ARBA" id="ARBA00022552"/>
    </source>
</evidence>
<evidence type="ECO:0000256" key="5">
    <source>
        <dbReference type="ARBA" id="ARBA00022691"/>
    </source>
</evidence>
<name>A0A8S8XAI8_9PROT</name>
<organism evidence="8 9">
    <name type="scientific">Roseiterribacter gracilis</name>
    <dbReference type="NCBI Taxonomy" id="2812848"/>
    <lineage>
        <taxon>Bacteria</taxon>
        <taxon>Pseudomonadati</taxon>
        <taxon>Pseudomonadota</taxon>
        <taxon>Alphaproteobacteria</taxon>
        <taxon>Rhodospirillales</taxon>
        <taxon>Roseiterribacteraceae</taxon>
        <taxon>Roseiterribacter</taxon>
    </lineage>
</organism>
<keyword evidence="5 6" id="KW-0949">S-adenosyl-L-methionine</keyword>
<dbReference type="GO" id="GO:0005737">
    <property type="term" value="C:cytoplasm"/>
    <property type="evidence" value="ECO:0007669"/>
    <property type="project" value="UniProtKB-SubCell"/>
</dbReference>
<feature type="binding site" evidence="6">
    <location>
        <position position="103"/>
    </location>
    <ligand>
        <name>S-adenosyl-L-methionine</name>
        <dbReference type="ChEBI" id="CHEBI:59789"/>
    </ligand>
</feature>
<reference evidence="8" key="1">
    <citation type="submission" date="2021-02" db="EMBL/GenBank/DDBJ databases">
        <title>Genome sequence of Rhodospirillales sp. strain TMPK1 isolated from soil.</title>
        <authorList>
            <person name="Nakai R."/>
            <person name="Kusada H."/>
            <person name="Tamaki H."/>
        </authorList>
    </citation>
    <scope>NUCLEOTIDE SEQUENCE</scope>
    <source>
        <strain evidence="8">TMPK1</strain>
    </source>
</reference>
<dbReference type="EC" id="2.1.1.199" evidence="6"/>
<dbReference type="GO" id="GO:0070475">
    <property type="term" value="P:rRNA base methylation"/>
    <property type="evidence" value="ECO:0007669"/>
    <property type="project" value="UniProtKB-UniRule"/>
</dbReference>
<dbReference type="InterPro" id="IPR023397">
    <property type="entry name" value="SAM-dep_MeTrfase_MraW_recog"/>
</dbReference>
<dbReference type="AlphaFoldDB" id="A0A8S8XAI8"/>
<evidence type="ECO:0000256" key="7">
    <source>
        <dbReference type="SAM" id="MobiDB-lite"/>
    </source>
</evidence>
<dbReference type="RefSeq" id="WP_420242893.1">
    <property type="nucleotide sequence ID" value="NZ_BOPV01000001.1"/>
</dbReference>
<comment type="function">
    <text evidence="6">Specifically methylates the N4 position of cytidine in position 1402 (C1402) of 16S rRNA.</text>
</comment>
<gene>
    <name evidence="6 8" type="primary">rsmH</name>
    <name evidence="8" type="ORF">TMPK1_20110</name>
</gene>
<comment type="caution">
    <text evidence="8">The sequence shown here is derived from an EMBL/GenBank/DDBJ whole genome shotgun (WGS) entry which is preliminary data.</text>
</comment>
<feature type="binding site" evidence="6">
    <location>
        <position position="78"/>
    </location>
    <ligand>
        <name>S-adenosyl-L-methionine</name>
        <dbReference type="ChEBI" id="CHEBI:59789"/>
    </ligand>
</feature>
<feature type="region of interest" description="Disordered" evidence="7">
    <location>
        <begin position="280"/>
        <end position="310"/>
    </location>
</feature>
<dbReference type="SUPFAM" id="SSF53335">
    <property type="entry name" value="S-adenosyl-L-methionine-dependent methyltransferases"/>
    <property type="match status" value="1"/>
</dbReference>
<dbReference type="Gene3D" id="3.40.50.150">
    <property type="entry name" value="Vaccinia Virus protein VP39"/>
    <property type="match status" value="1"/>
</dbReference>
<dbReference type="InterPro" id="IPR029063">
    <property type="entry name" value="SAM-dependent_MTases_sf"/>
</dbReference>
<dbReference type="Pfam" id="PF01795">
    <property type="entry name" value="Methyltransf_5"/>
    <property type="match status" value="1"/>
</dbReference>
<sequence length="310" mass="33788">MTSPHIPVLLREVIDALNVRNDATYVDGTFGAGGYTRAILDAANCKVIAIDRDPDAIKNGKQLVDSSNNRLELLHGQFGDMHRLLGDRRVDGVTLDLGVSSMQLDQAERGFSFRFDGPLDMRMAQDGPSAADLVNTMDEGELADLIYQFGEERLSRRVAKAIVARRPFERTLQLADAVRSAVPKKGDGIDPATRTFQALRIAVNDELGELDRALIAAEHVLAAGGRLAIVTFHSLEDRRVKNFLTARSGRTPSPSRHLPAAADSRRPTFNLVSSKAIAASDEETRANPRARSAKLRAAERTDAPAWNLAA</sequence>
<keyword evidence="9" id="KW-1185">Reference proteome</keyword>